<reference evidence="2 3" key="2">
    <citation type="journal article" date="2010" name="J Osaka Dent Univ">
        <title>Isolation and identification of Rothia mucilaginosa from persistent apical periodontitis lesions.</title>
        <authorList>
            <person name="Yamane K."/>
            <person name="Yoshida M."/>
            <person name="Fujihira T."/>
            <person name="Baba T."/>
            <person name="Tsuji N."/>
            <person name="Hayashi H."/>
            <person name="Sugimori C."/>
            <person name="Yamanaka T."/>
            <person name="Mashimo C."/>
            <person name="Nambu T."/>
            <person name="Kawai H."/>
            <person name="Fukushima H."/>
        </authorList>
    </citation>
    <scope>NUCLEOTIDE SEQUENCE [LARGE SCALE GENOMIC DNA]</scope>
    <source>
        <strain evidence="2 3">DY-18</strain>
    </source>
</reference>
<reference evidence="3" key="1">
    <citation type="submission" date="2009-07" db="EMBL/GenBank/DDBJ databases">
        <title>Complete genome sequence of Rothia mucilaginosa DJ.</title>
        <authorList>
            <person name="Yamane K."/>
            <person name="Nambu T."/>
            <person name="Mashimo C."/>
            <person name="Sugimori C."/>
            <person name="Yamanaka T."/>
            <person name="Leung K."/>
            <person name="Fukushima H."/>
        </authorList>
    </citation>
    <scope>NUCLEOTIDE SEQUENCE [LARGE SCALE GENOMIC DNA]</scope>
    <source>
        <strain evidence="3">DY-18</strain>
    </source>
</reference>
<feature type="compositionally biased region" description="Basic and acidic residues" evidence="1">
    <location>
        <begin position="139"/>
        <end position="148"/>
    </location>
</feature>
<proteinExistence type="predicted"/>
<dbReference type="KEGG" id="rmu:RMDY18_19380"/>
<evidence type="ECO:0000256" key="1">
    <source>
        <dbReference type="SAM" id="MobiDB-lite"/>
    </source>
</evidence>
<dbReference type="HOGENOM" id="CLU_486504_0_0_11"/>
<gene>
    <name evidence="2" type="ordered locus">RMDY18_19380</name>
</gene>
<feature type="compositionally biased region" description="Low complexity" evidence="1">
    <location>
        <begin position="321"/>
        <end position="332"/>
    </location>
</feature>
<feature type="region of interest" description="Disordered" evidence="1">
    <location>
        <begin position="267"/>
        <end position="308"/>
    </location>
</feature>
<evidence type="ECO:0000313" key="3">
    <source>
        <dbReference type="Proteomes" id="UP000001883"/>
    </source>
</evidence>
<feature type="region of interest" description="Disordered" evidence="1">
    <location>
        <begin position="123"/>
        <end position="207"/>
    </location>
</feature>
<evidence type="ECO:0000313" key="2">
    <source>
        <dbReference type="EMBL" id="BAI65770.1"/>
    </source>
</evidence>
<name>D2NQ52_ROTMD</name>
<dbReference type="EMBL" id="AP011540">
    <property type="protein sequence ID" value="BAI65770.1"/>
    <property type="molecule type" value="Genomic_DNA"/>
</dbReference>
<dbReference type="Proteomes" id="UP000001883">
    <property type="component" value="Chromosome"/>
</dbReference>
<organism evidence="2 3">
    <name type="scientific">Rothia mucilaginosa (strain DY-18)</name>
    <name type="common">Stomatococcus mucilaginosus</name>
    <dbReference type="NCBI Taxonomy" id="680646"/>
    <lineage>
        <taxon>Bacteria</taxon>
        <taxon>Bacillati</taxon>
        <taxon>Actinomycetota</taxon>
        <taxon>Actinomycetes</taxon>
        <taxon>Micrococcales</taxon>
        <taxon>Micrococcaceae</taxon>
        <taxon>Rothia</taxon>
    </lineage>
</organism>
<reference evidence="2 3" key="3">
    <citation type="journal article" date="2010" name="Sequencing">
        <title>Complete Genome Sequence of Rothia mucilaginosa DY-18: A Clinical Isolate with Dense Meshwork-Like Structures from a Persistent Apical Periodontitis Lesion.</title>
        <authorList>
            <person name="Yamane K."/>
            <person name="Nambu T."/>
            <person name="Yamanaka T."/>
            <person name="Mashimo C."/>
            <person name="Sugimori C."/>
            <person name="Leung K.-P."/>
            <person name="Fukushima H."/>
        </authorList>
    </citation>
    <scope>NUCLEOTIDE SEQUENCE [LARGE SCALE GENOMIC DNA]</scope>
    <source>
        <strain evidence="2 3">DY-18</strain>
    </source>
</reference>
<feature type="compositionally biased region" description="Basic and acidic residues" evidence="1">
    <location>
        <begin position="405"/>
        <end position="429"/>
    </location>
</feature>
<feature type="compositionally biased region" description="Basic residues" evidence="1">
    <location>
        <begin position="173"/>
        <end position="186"/>
    </location>
</feature>
<feature type="compositionally biased region" description="Basic and acidic residues" evidence="1">
    <location>
        <begin position="156"/>
        <end position="172"/>
    </location>
</feature>
<feature type="compositionally biased region" description="Basic and acidic residues" evidence="1">
    <location>
        <begin position="335"/>
        <end position="344"/>
    </location>
</feature>
<feature type="compositionally biased region" description="Basic and acidic residues" evidence="1">
    <location>
        <begin position="379"/>
        <end position="396"/>
    </location>
</feature>
<dbReference type="AlphaFoldDB" id="D2NQ52"/>
<keyword evidence="3" id="KW-1185">Reference proteome</keyword>
<feature type="compositionally biased region" description="Basic and acidic residues" evidence="1">
    <location>
        <begin position="272"/>
        <end position="284"/>
    </location>
</feature>
<accession>D2NQ52</accession>
<feature type="region of interest" description="Disordered" evidence="1">
    <location>
        <begin position="321"/>
        <end position="473"/>
    </location>
</feature>
<sequence>MLSGLHFTRRLANHEVADDSHNTHEHGTECGAQHHARVEGSECGGEQLVRLLATYMAGDGHGTAEGFVGVVGESLIQAVGYNHICAVDGGEHATNDDGAEHRTCLVGGLRDRGCRTSLTRRHAGEHQVVRNGLRNTDAGTEHNEDQDNHQVVVRTQEGEHRERGSVERQTERHHLRRVEVHRHARNHQTGDNDRQGTGNQQHTGVHGRQTGDQLQVLGGEVDEANVHHHGDEVCGNRAGEHGVAEEAHVQHGLNIVLLAVELTQHEQDDEAQAGKDGADSHRIEPGFGGVSQTEGNAGHAGHNQQDAQRIHRAGVRVLRLGNHNRGENQQRNQNRHSEQEHRTPVEVLQQETTHNRAQRRTRREARSPHGNSDAALGRIHKDIANNRQGCRHEHGAKNAKQGAGNHEHQRGGRECRERRDCREAGRADEQQLAATDAVTDSAHGHEQGGEHQGVGVNDPQLLRGGGAQRLSDCGHREGKHCVVDGDQEHREHEHTECRPALGLLVGGVNGQSRGVRIVIRHGLFSCVYKVSADAADAAASARPVFWARSFSEVLGVRTGP</sequence>
<protein>
    <submittedName>
        <fullName evidence="2">Fe2+ transport system protein B</fullName>
    </submittedName>
</protein>